<feature type="domain" description="HTH lysR-type" evidence="6">
    <location>
        <begin position="1"/>
        <end position="59"/>
    </location>
</feature>
<dbReference type="Pfam" id="PF00126">
    <property type="entry name" value="HTH_1"/>
    <property type="match status" value="1"/>
</dbReference>
<name>A0A494XF08_9BURK</name>
<dbReference type="OrthoDB" id="8523827at2"/>
<keyword evidence="2" id="KW-0805">Transcription regulation</keyword>
<keyword evidence="4" id="KW-0804">Transcription</keyword>
<evidence type="ECO:0000256" key="3">
    <source>
        <dbReference type="ARBA" id="ARBA00023125"/>
    </source>
</evidence>
<dbReference type="GO" id="GO:0006351">
    <property type="term" value="P:DNA-templated transcription"/>
    <property type="evidence" value="ECO:0007669"/>
    <property type="project" value="TreeGrafter"/>
</dbReference>
<dbReference type="CDD" id="cd08422">
    <property type="entry name" value="PBP2_CrgA_like"/>
    <property type="match status" value="1"/>
</dbReference>
<dbReference type="SUPFAM" id="SSF46785">
    <property type="entry name" value="Winged helix' DNA-binding domain"/>
    <property type="match status" value="1"/>
</dbReference>
<dbReference type="FunFam" id="1.10.10.10:FF:000001">
    <property type="entry name" value="LysR family transcriptional regulator"/>
    <property type="match status" value="1"/>
</dbReference>
<dbReference type="PANTHER" id="PTHR30537">
    <property type="entry name" value="HTH-TYPE TRANSCRIPTIONAL REGULATOR"/>
    <property type="match status" value="1"/>
</dbReference>
<dbReference type="PROSITE" id="PS50931">
    <property type="entry name" value="HTH_LYSR"/>
    <property type="match status" value="1"/>
</dbReference>
<dbReference type="GO" id="GO:0043565">
    <property type="term" value="F:sequence-specific DNA binding"/>
    <property type="evidence" value="ECO:0007669"/>
    <property type="project" value="TreeGrafter"/>
</dbReference>
<dbReference type="InterPro" id="IPR005119">
    <property type="entry name" value="LysR_subst-bd"/>
</dbReference>
<sequence>MDTAKALSIFAAVVRAKSFTHAAQATGITPPAVSRSIALLEKHLGVRLFHRTTRRVSLTEEGEKLFELTDEGLRLLDEAMDKTRYLTRGLAGVIRITATRSINHCVLVPLIAAFREAHPAVRFDVTLDAQFTDLVAAKIDVGFRIGGEPPSLSVARPIGTLAFAVCASPAYLARHGTPATVDELLTHTCTGFRNPNTGRIDPWELMIDGELVHQHVPATIAFNDAPAELHAMCAGLGIGLLPYHLVADYLRAGLLEPVIREHWSEPGKIYLYYPQHQRMPARVRAFIDFALDWIKSHPLPELTSDAHAMHENRETARAARRNTRAAKSKTAGDVARAPRSTRAKKAHSGAIAVPRKRA</sequence>
<evidence type="ECO:0000256" key="5">
    <source>
        <dbReference type="SAM" id="MobiDB-lite"/>
    </source>
</evidence>
<evidence type="ECO:0000256" key="1">
    <source>
        <dbReference type="ARBA" id="ARBA00009437"/>
    </source>
</evidence>
<protein>
    <submittedName>
        <fullName evidence="7">LysR family transcriptional regulator</fullName>
    </submittedName>
</protein>
<dbReference type="InterPro" id="IPR036388">
    <property type="entry name" value="WH-like_DNA-bd_sf"/>
</dbReference>
<evidence type="ECO:0000256" key="4">
    <source>
        <dbReference type="ARBA" id="ARBA00023163"/>
    </source>
</evidence>
<dbReference type="EMBL" id="RBZV01000004">
    <property type="protein sequence ID" value="RKP48472.1"/>
    <property type="molecule type" value="Genomic_DNA"/>
</dbReference>
<dbReference type="AlphaFoldDB" id="A0A494XF08"/>
<dbReference type="Gene3D" id="3.40.190.290">
    <property type="match status" value="1"/>
</dbReference>
<feature type="compositionally biased region" description="Basic residues" evidence="5">
    <location>
        <begin position="318"/>
        <end position="327"/>
    </location>
</feature>
<dbReference type="PANTHER" id="PTHR30537:SF5">
    <property type="entry name" value="HTH-TYPE TRANSCRIPTIONAL ACTIVATOR TTDR-RELATED"/>
    <property type="match status" value="1"/>
</dbReference>
<dbReference type="Proteomes" id="UP000280434">
    <property type="component" value="Unassembled WGS sequence"/>
</dbReference>
<dbReference type="PRINTS" id="PR00039">
    <property type="entry name" value="HTHLYSR"/>
</dbReference>
<evidence type="ECO:0000256" key="2">
    <source>
        <dbReference type="ARBA" id="ARBA00023015"/>
    </source>
</evidence>
<keyword evidence="8" id="KW-1185">Reference proteome</keyword>
<evidence type="ECO:0000259" key="6">
    <source>
        <dbReference type="PROSITE" id="PS50931"/>
    </source>
</evidence>
<gene>
    <name evidence="7" type="ORF">D7S89_12920</name>
</gene>
<accession>A0A494XF08</accession>
<feature type="region of interest" description="Disordered" evidence="5">
    <location>
        <begin position="304"/>
        <end position="358"/>
    </location>
</feature>
<evidence type="ECO:0000313" key="7">
    <source>
        <dbReference type="EMBL" id="RKP48472.1"/>
    </source>
</evidence>
<dbReference type="InterPro" id="IPR000847">
    <property type="entry name" value="LysR_HTH_N"/>
</dbReference>
<dbReference type="GO" id="GO:0003700">
    <property type="term" value="F:DNA-binding transcription factor activity"/>
    <property type="evidence" value="ECO:0007669"/>
    <property type="project" value="InterPro"/>
</dbReference>
<organism evidence="7 8">
    <name type="scientific">Trinickia fusca</name>
    <dbReference type="NCBI Taxonomy" id="2419777"/>
    <lineage>
        <taxon>Bacteria</taxon>
        <taxon>Pseudomonadati</taxon>
        <taxon>Pseudomonadota</taxon>
        <taxon>Betaproteobacteria</taxon>
        <taxon>Burkholderiales</taxon>
        <taxon>Burkholderiaceae</taxon>
        <taxon>Trinickia</taxon>
    </lineage>
</organism>
<comment type="caution">
    <text evidence="7">The sequence shown here is derived from an EMBL/GenBank/DDBJ whole genome shotgun (WGS) entry which is preliminary data.</text>
</comment>
<dbReference type="Gene3D" id="1.10.10.10">
    <property type="entry name" value="Winged helix-like DNA-binding domain superfamily/Winged helix DNA-binding domain"/>
    <property type="match status" value="1"/>
</dbReference>
<proteinExistence type="inferred from homology"/>
<keyword evidence="3" id="KW-0238">DNA-binding</keyword>
<dbReference type="InterPro" id="IPR058163">
    <property type="entry name" value="LysR-type_TF_proteobact-type"/>
</dbReference>
<reference evidence="7 8" key="1">
    <citation type="submission" date="2018-10" db="EMBL/GenBank/DDBJ databases">
        <title>Paraburkholderia sp. 7MK8-2, isolated from soil.</title>
        <authorList>
            <person name="Gao Z.-H."/>
            <person name="Qiu L.-H."/>
        </authorList>
    </citation>
    <scope>NUCLEOTIDE SEQUENCE [LARGE SCALE GENOMIC DNA]</scope>
    <source>
        <strain evidence="7 8">7MK8-2</strain>
    </source>
</reference>
<dbReference type="Pfam" id="PF03466">
    <property type="entry name" value="LysR_substrate"/>
    <property type="match status" value="1"/>
</dbReference>
<evidence type="ECO:0000313" key="8">
    <source>
        <dbReference type="Proteomes" id="UP000280434"/>
    </source>
</evidence>
<dbReference type="InterPro" id="IPR036390">
    <property type="entry name" value="WH_DNA-bd_sf"/>
</dbReference>
<comment type="similarity">
    <text evidence="1">Belongs to the LysR transcriptional regulatory family.</text>
</comment>
<feature type="compositionally biased region" description="Basic and acidic residues" evidence="5">
    <location>
        <begin position="307"/>
        <end position="317"/>
    </location>
</feature>
<dbReference type="SUPFAM" id="SSF53850">
    <property type="entry name" value="Periplasmic binding protein-like II"/>
    <property type="match status" value="1"/>
</dbReference>